<evidence type="ECO:0000313" key="3">
    <source>
        <dbReference type="Proteomes" id="UP000470302"/>
    </source>
</evidence>
<dbReference type="InterPro" id="IPR046582">
    <property type="entry name" value="DUF6630"/>
</dbReference>
<proteinExistence type="predicted"/>
<reference evidence="2 3" key="1">
    <citation type="submission" date="2020-01" db="EMBL/GenBank/DDBJ databases">
        <title>Novel species isolated from a subtropical stream in China.</title>
        <authorList>
            <person name="Lu H."/>
        </authorList>
    </citation>
    <scope>NUCLEOTIDE SEQUENCE [LARGE SCALE GENOMIC DNA]</scope>
    <source>
        <strain evidence="2 3">FT82W</strain>
    </source>
</reference>
<feature type="domain" description="DUF6630" evidence="1">
    <location>
        <begin position="41"/>
        <end position="184"/>
    </location>
</feature>
<dbReference type="EMBL" id="WWCW01000114">
    <property type="protein sequence ID" value="MYM90329.1"/>
    <property type="molecule type" value="Genomic_DNA"/>
</dbReference>
<evidence type="ECO:0000259" key="1">
    <source>
        <dbReference type="Pfam" id="PF20335"/>
    </source>
</evidence>
<dbReference type="Pfam" id="PF20335">
    <property type="entry name" value="DUF6630"/>
    <property type="match status" value="1"/>
</dbReference>
<dbReference type="RefSeq" id="WP_161099130.1">
    <property type="nucleotide sequence ID" value="NZ_WWCW01000114.1"/>
</dbReference>
<dbReference type="AlphaFoldDB" id="A0A845GC17"/>
<dbReference type="Proteomes" id="UP000470302">
    <property type="component" value="Unassembled WGS sequence"/>
</dbReference>
<evidence type="ECO:0000313" key="2">
    <source>
        <dbReference type="EMBL" id="MYM90329.1"/>
    </source>
</evidence>
<organism evidence="2 3">
    <name type="scientific">Duganella vulcania</name>
    <dbReference type="NCBI Taxonomy" id="2692166"/>
    <lineage>
        <taxon>Bacteria</taxon>
        <taxon>Pseudomonadati</taxon>
        <taxon>Pseudomonadota</taxon>
        <taxon>Betaproteobacteria</taxon>
        <taxon>Burkholderiales</taxon>
        <taxon>Oxalobacteraceae</taxon>
        <taxon>Telluria group</taxon>
        <taxon>Duganella</taxon>
    </lineage>
</organism>
<accession>A0A845GC17</accession>
<protein>
    <recommendedName>
        <fullName evidence="1">DUF6630 domain-containing protein</fullName>
    </recommendedName>
</protein>
<gene>
    <name evidence="2" type="ORF">GTP91_24550</name>
</gene>
<comment type="caution">
    <text evidence="2">The sequence shown here is derived from an EMBL/GenBank/DDBJ whole genome shotgun (WGS) entry which is preliminary data.</text>
</comment>
<sequence>MFKRLFELLSSPLAAPVRPPVDLLSDEEYARYKAGAAGLTRLITRHLGDQESERLVRHVEAKYDATGPTSIDEIRWLFYDAMLDDDGQQRGRWFMLQVDWKASEEVAWQAQEMLAARGIEPLWQWDHDGKTVMQGLSELSRWLAPRPLSLLIVDYESDSYYALIMETALVGQTITLGWEAGVKILGFDDFAATQGEE</sequence>
<name>A0A845GC17_9BURK</name>